<gene>
    <name evidence="2" type="ORF">SAMN05443668_102225</name>
</gene>
<keyword evidence="3" id="KW-1185">Reference proteome</keyword>
<evidence type="ECO:0000313" key="3">
    <source>
        <dbReference type="Proteomes" id="UP000184440"/>
    </source>
</evidence>
<dbReference type="GO" id="GO:0006635">
    <property type="term" value="P:fatty acid beta-oxidation"/>
    <property type="evidence" value="ECO:0007669"/>
    <property type="project" value="TreeGrafter"/>
</dbReference>
<protein>
    <submittedName>
        <fullName evidence="2">Enoyl-CoA hydratase/carnithine racemase</fullName>
    </submittedName>
</protein>
<reference evidence="2 3" key="1">
    <citation type="submission" date="2016-11" db="EMBL/GenBank/DDBJ databases">
        <authorList>
            <person name="Jaros S."/>
            <person name="Januszkiewicz K."/>
            <person name="Wedrychowicz H."/>
        </authorList>
    </citation>
    <scope>NUCLEOTIDE SEQUENCE [LARGE SCALE GENOMIC DNA]</scope>
    <source>
        <strain evidence="2 3">DSM 46144</strain>
    </source>
</reference>
<sequence>MPTLDRDGEVFVLDLGTDENRFHPDWLAAVNAALDEVEAADGPRALVTSATGKFWSNGLDLDWLGANPDRLTEYVVDVQALFARVLTLPVPNVAAIQGHCFAAGAMLALAHDFRVMRADRGFFCLPEVDIQIPFTFGMSALIQARLDKQTVHEAMTTARRYGGTDALAARIVDAVADEGKVLATAVELARPLAGKPAATLGTIKSRMYSDVTTALRDPSGASLG</sequence>
<dbReference type="RefSeq" id="WP_073253580.1">
    <property type="nucleotide sequence ID" value="NZ_FRCS01000002.1"/>
</dbReference>
<dbReference type="PANTHER" id="PTHR11941">
    <property type="entry name" value="ENOYL-COA HYDRATASE-RELATED"/>
    <property type="match status" value="1"/>
</dbReference>
<proteinExistence type="predicted"/>
<dbReference type="PANTHER" id="PTHR11941:SF75">
    <property type="entry name" value="ENOYL-COA HYDRATASE_ISOMERASE FAMILY PROTEIN"/>
    <property type="match status" value="1"/>
</dbReference>
<dbReference type="STRING" id="134849.SAMN05443668_102225"/>
<dbReference type="GO" id="GO:0004165">
    <property type="term" value="F:delta(3)-delta(2)-enoyl-CoA isomerase activity"/>
    <property type="evidence" value="ECO:0007669"/>
    <property type="project" value="TreeGrafter"/>
</dbReference>
<dbReference type="EMBL" id="FRCS01000002">
    <property type="protein sequence ID" value="SHM93338.1"/>
    <property type="molecule type" value="Genomic_DNA"/>
</dbReference>
<keyword evidence="1" id="KW-0443">Lipid metabolism</keyword>
<organism evidence="2 3">
    <name type="scientific">Cryptosporangium aurantiacum</name>
    <dbReference type="NCBI Taxonomy" id="134849"/>
    <lineage>
        <taxon>Bacteria</taxon>
        <taxon>Bacillati</taxon>
        <taxon>Actinomycetota</taxon>
        <taxon>Actinomycetes</taxon>
        <taxon>Cryptosporangiales</taxon>
        <taxon>Cryptosporangiaceae</taxon>
        <taxon>Cryptosporangium</taxon>
    </lineage>
</organism>
<dbReference type="OrthoDB" id="3567227at2"/>
<dbReference type="CDD" id="cd06558">
    <property type="entry name" value="crotonase-like"/>
    <property type="match status" value="1"/>
</dbReference>
<accession>A0A1M7MQU7</accession>
<evidence type="ECO:0000313" key="2">
    <source>
        <dbReference type="EMBL" id="SHM93338.1"/>
    </source>
</evidence>
<dbReference type="Pfam" id="PF00378">
    <property type="entry name" value="ECH_1"/>
    <property type="match status" value="1"/>
</dbReference>
<name>A0A1M7MQU7_9ACTN</name>
<dbReference type="SUPFAM" id="SSF52096">
    <property type="entry name" value="ClpP/crotonase"/>
    <property type="match status" value="1"/>
</dbReference>
<dbReference type="InterPro" id="IPR001753">
    <property type="entry name" value="Enoyl-CoA_hydra/iso"/>
</dbReference>
<evidence type="ECO:0000256" key="1">
    <source>
        <dbReference type="ARBA" id="ARBA00023098"/>
    </source>
</evidence>
<dbReference type="Gene3D" id="3.90.226.10">
    <property type="entry name" value="2-enoyl-CoA Hydratase, Chain A, domain 1"/>
    <property type="match status" value="1"/>
</dbReference>
<dbReference type="Proteomes" id="UP000184440">
    <property type="component" value="Unassembled WGS sequence"/>
</dbReference>
<dbReference type="FunFam" id="3.90.226.10:FF:000049">
    <property type="entry name" value="Enoyl-CoA delta isomerase 3"/>
    <property type="match status" value="1"/>
</dbReference>
<dbReference type="AlphaFoldDB" id="A0A1M7MQU7"/>
<dbReference type="InterPro" id="IPR029045">
    <property type="entry name" value="ClpP/crotonase-like_dom_sf"/>
</dbReference>